<keyword evidence="2" id="KW-0560">Oxidoreductase</keyword>
<accession>A0A0U3QQQ8</accession>
<evidence type="ECO:0000313" key="5">
    <source>
        <dbReference type="Proteomes" id="UP000065151"/>
    </source>
</evidence>
<dbReference type="STRING" id="121292.AU252_12765"/>
<dbReference type="FunFam" id="3.40.50.720:FF:000084">
    <property type="entry name" value="Short-chain dehydrogenase reductase"/>
    <property type="match status" value="1"/>
</dbReference>
<name>A0A0U3QQQ8_9MICC</name>
<organism evidence="4">
    <name type="scientific">Pseudarthrobacter sulfonivorans</name>
    <dbReference type="NCBI Taxonomy" id="121292"/>
    <lineage>
        <taxon>Bacteria</taxon>
        <taxon>Bacillati</taxon>
        <taxon>Actinomycetota</taxon>
        <taxon>Actinomycetes</taxon>
        <taxon>Micrococcales</taxon>
        <taxon>Micrococcaceae</taxon>
        <taxon>Pseudarthrobacter</taxon>
    </lineage>
</organism>
<evidence type="ECO:0000256" key="2">
    <source>
        <dbReference type="ARBA" id="ARBA00023002"/>
    </source>
</evidence>
<dbReference type="AlphaFoldDB" id="A0A0U3QQQ8"/>
<evidence type="ECO:0000256" key="1">
    <source>
        <dbReference type="ARBA" id="ARBA00006484"/>
    </source>
</evidence>
<dbReference type="NCBIfam" id="NF005468">
    <property type="entry name" value="PRK07062.1"/>
    <property type="match status" value="1"/>
</dbReference>
<gene>
    <name evidence="4" type="ORF">AU252_12765</name>
</gene>
<dbReference type="PANTHER" id="PTHR42879">
    <property type="entry name" value="3-OXOACYL-(ACYL-CARRIER-PROTEIN) REDUCTASE"/>
    <property type="match status" value="1"/>
</dbReference>
<dbReference type="RefSeq" id="WP_058931049.1">
    <property type="nucleotide sequence ID" value="NZ_CP013747.1"/>
</dbReference>
<dbReference type="SUPFAM" id="SSF51735">
    <property type="entry name" value="NAD(P)-binding Rossmann-fold domains"/>
    <property type="match status" value="1"/>
</dbReference>
<protein>
    <submittedName>
        <fullName evidence="4">Short-chain dehydrogenase</fullName>
    </submittedName>
</protein>
<dbReference type="EMBL" id="CP013747">
    <property type="protein sequence ID" value="ALV41925.1"/>
    <property type="molecule type" value="Genomic_DNA"/>
</dbReference>
<dbReference type="PRINTS" id="PR00081">
    <property type="entry name" value="GDHRDH"/>
</dbReference>
<evidence type="ECO:0000313" key="4">
    <source>
        <dbReference type="EMBL" id="ALV41925.1"/>
    </source>
</evidence>
<dbReference type="Proteomes" id="UP000065151">
    <property type="component" value="Chromosome"/>
</dbReference>
<reference evidence="4 5" key="1">
    <citation type="submission" date="2015-12" db="EMBL/GenBank/DDBJ databases">
        <authorList>
            <person name="Shamseldin A."/>
            <person name="Moawad H."/>
            <person name="Abd El-Rahim W.M."/>
            <person name="Sadowsky M.J."/>
        </authorList>
    </citation>
    <scope>NUCLEOTIDE SEQUENCE [LARGE SCALE GENOMIC DNA]</scope>
    <source>
        <strain evidence="4 5">Ar51</strain>
    </source>
</reference>
<sequence>MDLQLKDRTVVVTGASSGVGLATAHYLLAEGAKVAACARDAGRLAAAFDQFAWADKNSIYLASCDVTDRQATDAFVAGTLDSFGTVDGLVCNAGRSLMATLDETTDEQFRDEFDLKIFGVLNMVRSARAALAASAQGSVVNVNAILSRQPELRLAATSAARAGLLNLSHSIADDLAGDGTRVNSVLLGLIDTGQWRRRFENSGSGLDFTDWSAEITKDRGVKLGRFGTAEEVAFHILTLLSPLSGYTTGATIDVGGGVGRYV</sequence>
<dbReference type="GO" id="GO:0016491">
    <property type="term" value="F:oxidoreductase activity"/>
    <property type="evidence" value="ECO:0007669"/>
    <property type="project" value="UniProtKB-KW"/>
</dbReference>
<comment type="similarity">
    <text evidence="1 3">Belongs to the short-chain dehydrogenases/reductases (SDR) family.</text>
</comment>
<dbReference type="InterPro" id="IPR036291">
    <property type="entry name" value="NAD(P)-bd_dom_sf"/>
</dbReference>
<dbReference type="InterPro" id="IPR050259">
    <property type="entry name" value="SDR"/>
</dbReference>
<dbReference type="PRINTS" id="PR00080">
    <property type="entry name" value="SDRFAMILY"/>
</dbReference>
<dbReference type="PANTHER" id="PTHR42879:SF6">
    <property type="entry name" value="NADPH-DEPENDENT REDUCTASE BACG"/>
    <property type="match status" value="1"/>
</dbReference>
<proteinExistence type="inferred from homology"/>
<dbReference type="Gene3D" id="3.40.50.720">
    <property type="entry name" value="NAD(P)-binding Rossmann-like Domain"/>
    <property type="match status" value="1"/>
</dbReference>
<dbReference type="Pfam" id="PF00106">
    <property type="entry name" value="adh_short"/>
    <property type="match status" value="1"/>
</dbReference>
<dbReference type="KEGG" id="psul:AU252_12765"/>
<dbReference type="InterPro" id="IPR002347">
    <property type="entry name" value="SDR_fam"/>
</dbReference>
<evidence type="ECO:0000256" key="3">
    <source>
        <dbReference type="RuleBase" id="RU000363"/>
    </source>
</evidence>